<comment type="caution">
    <text evidence="3">The sequence shown here is derived from an EMBL/GenBank/DDBJ whole genome shotgun (WGS) entry which is preliminary data.</text>
</comment>
<dbReference type="GO" id="GO:0005886">
    <property type="term" value="C:plasma membrane"/>
    <property type="evidence" value="ECO:0007669"/>
    <property type="project" value="TreeGrafter"/>
</dbReference>
<feature type="compositionally biased region" description="Basic and acidic residues" evidence="1">
    <location>
        <begin position="96"/>
        <end position="109"/>
    </location>
</feature>
<evidence type="ECO:0000313" key="3">
    <source>
        <dbReference type="EMBL" id="CAG7721018.1"/>
    </source>
</evidence>
<evidence type="ECO:0000313" key="4">
    <source>
        <dbReference type="Proteomes" id="UP000708208"/>
    </source>
</evidence>
<dbReference type="EMBL" id="CAJVCH010076234">
    <property type="protein sequence ID" value="CAG7721018.1"/>
    <property type="molecule type" value="Genomic_DNA"/>
</dbReference>
<dbReference type="AlphaFoldDB" id="A0A8J2JIY7"/>
<reference evidence="3" key="1">
    <citation type="submission" date="2021-06" db="EMBL/GenBank/DDBJ databases">
        <authorList>
            <person name="Hodson N. C."/>
            <person name="Mongue J. A."/>
            <person name="Jaron S. K."/>
        </authorList>
    </citation>
    <scope>NUCLEOTIDE SEQUENCE</scope>
</reference>
<dbReference type="Pfam" id="PF16972">
    <property type="entry name" value="TipE"/>
    <property type="match status" value="1"/>
</dbReference>
<evidence type="ECO:0000256" key="2">
    <source>
        <dbReference type="SAM" id="Phobius"/>
    </source>
</evidence>
<keyword evidence="4" id="KW-1185">Reference proteome</keyword>
<keyword evidence="2" id="KW-0812">Transmembrane</keyword>
<dbReference type="PANTHER" id="PTHR12335">
    <property type="entry name" value="TIPE PROTEIN TEMPERATURE-INDUCED PARALYTIC E"/>
    <property type="match status" value="1"/>
</dbReference>
<protein>
    <submittedName>
        <fullName evidence="3">Uncharacterized protein</fullName>
    </submittedName>
</protein>
<dbReference type="Proteomes" id="UP000708208">
    <property type="component" value="Unassembled WGS sequence"/>
</dbReference>
<organism evidence="3 4">
    <name type="scientific">Allacma fusca</name>
    <dbReference type="NCBI Taxonomy" id="39272"/>
    <lineage>
        <taxon>Eukaryota</taxon>
        <taxon>Metazoa</taxon>
        <taxon>Ecdysozoa</taxon>
        <taxon>Arthropoda</taxon>
        <taxon>Hexapoda</taxon>
        <taxon>Collembola</taxon>
        <taxon>Symphypleona</taxon>
        <taxon>Sminthuridae</taxon>
        <taxon>Allacma</taxon>
    </lineage>
</organism>
<gene>
    <name evidence="3" type="ORF">AFUS01_LOCUS10267</name>
</gene>
<feature type="non-terminal residue" evidence="3">
    <location>
        <position position="1"/>
    </location>
</feature>
<dbReference type="PANTHER" id="PTHR12335:SF6">
    <property type="entry name" value="PROTEIN TIPE"/>
    <property type="match status" value="1"/>
</dbReference>
<dbReference type="OrthoDB" id="6350671at2759"/>
<feature type="region of interest" description="Disordered" evidence="1">
    <location>
        <begin position="87"/>
        <end position="109"/>
    </location>
</feature>
<keyword evidence="2" id="KW-1133">Transmembrane helix</keyword>
<proteinExistence type="predicted"/>
<sequence>GILLVNPSGCGYPPEINCSEFERKFGAINFTFPCYYSSQNESIVVPFYSRDMEILILSISLIIPCGSSLILTGFLYLLLKWKPHPYQRKRKKKVKEKQEDPPSKPDPKL</sequence>
<evidence type="ECO:0000256" key="1">
    <source>
        <dbReference type="SAM" id="MobiDB-lite"/>
    </source>
</evidence>
<feature type="non-terminal residue" evidence="3">
    <location>
        <position position="109"/>
    </location>
</feature>
<accession>A0A8J2JIY7</accession>
<name>A0A8J2JIY7_9HEXA</name>
<keyword evidence="2" id="KW-0472">Membrane</keyword>
<dbReference type="GO" id="GO:0017080">
    <property type="term" value="F:sodium channel regulator activity"/>
    <property type="evidence" value="ECO:0007669"/>
    <property type="project" value="TreeGrafter"/>
</dbReference>
<feature type="transmembrane region" description="Helical" evidence="2">
    <location>
        <begin position="54"/>
        <end position="79"/>
    </location>
</feature>
<dbReference type="GO" id="GO:0002028">
    <property type="term" value="P:regulation of sodium ion transport"/>
    <property type="evidence" value="ECO:0007669"/>
    <property type="project" value="TreeGrafter"/>
</dbReference>
<dbReference type="InterPro" id="IPR031578">
    <property type="entry name" value="TipE"/>
</dbReference>